<name>A0AAF3EYM4_9BILA</name>
<evidence type="ECO:0000256" key="1">
    <source>
        <dbReference type="SAM" id="MobiDB-lite"/>
    </source>
</evidence>
<proteinExistence type="predicted"/>
<organism evidence="2 3">
    <name type="scientific">Mesorhabditis belari</name>
    <dbReference type="NCBI Taxonomy" id="2138241"/>
    <lineage>
        <taxon>Eukaryota</taxon>
        <taxon>Metazoa</taxon>
        <taxon>Ecdysozoa</taxon>
        <taxon>Nematoda</taxon>
        <taxon>Chromadorea</taxon>
        <taxon>Rhabditida</taxon>
        <taxon>Rhabditina</taxon>
        <taxon>Rhabditomorpha</taxon>
        <taxon>Rhabditoidea</taxon>
        <taxon>Rhabditidae</taxon>
        <taxon>Mesorhabditinae</taxon>
        <taxon>Mesorhabditis</taxon>
    </lineage>
</organism>
<sequence length="140" mass="16343">MKIELLNEKVKYVQNANNILRNRIYSSQKIIRDQTNIKRVLYNRLIAWDCKELYSELVLPFDTAPIVGIDVIPHKKIRLQERASPEEKPPQPQERAIPTGKENSTLQNVLYTQAKIEAILADCKKQSLKNISYEKRILQK</sequence>
<dbReference type="AlphaFoldDB" id="A0AAF3EYM4"/>
<dbReference type="Proteomes" id="UP000887575">
    <property type="component" value="Unassembled WGS sequence"/>
</dbReference>
<evidence type="ECO:0000313" key="3">
    <source>
        <dbReference type="WBParaSite" id="MBELARI_LOCUS19313"/>
    </source>
</evidence>
<keyword evidence="2" id="KW-1185">Reference proteome</keyword>
<feature type="region of interest" description="Disordered" evidence="1">
    <location>
        <begin position="80"/>
        <end position="103"/>
    </location>
</feature>
<accession>A0AAF3EYM4</accession>
<feature type="compositionally biased region" description="Basic and acidic residues" evidence="1">
    <location>
        <begin position="80"/>
        <end position="89"/>
    </location>
</feature>
<protein>
    <submittedName>
        <fullName evidence="3">Uncharacterized protein</fullName>
    </submittedName>
</protein>
<dbReference type="WBParaSite" id="MBELARI_LOCUS19313">
    <property type="protein sequence ID" value="MBELARI_LOCUS19313"/>
    <property type="gene ID" value="MBELARI_LOCUS19313"/>
</dbReference>
<evidence type="ECO:0000313" key="2">
    <source>
        <dbReference type="Proteomes" id="UP000887575"/>
    </source>
</evidence>
<reference evidence="3" key="1">
    <citation type="submission" date="2024-02" db="UniProtKB">
        <authorList>
            <consortium name="WormBaseParasite"/>
        </authorList>
    </citation>
    <scope>IDENTIFICATION</scope>
</reference>